<evidence type="ECO:0000313" key="2">
    <source>
        <dbReference type="EMBL" id="MFC6179842.1"/>
    </source>
</evidence>
<name>A0ABW1RWT2_9LACO</name>
<keyword evidence="1" id="KW-0732">Signal</keyword>
<protein>
    <recommendedName>
        <fullName evidence="5">Extracellular protein</fullName>
    </recommendedName>
</protein>
<feature type="signal peptide" evidence="1">
    <location>
        <begin position="1"/>
        <end position="25"/>
    </location>
</feature>
<keyword evidence="4" id="KW-1185">Reference proteome</keyword>
<reference evidence="3" key="1">
    <citation type="journal article" date="2014" name="Int. J. Syst. Evol. Microbiol.">
        <title>Complete genome of a new Firmicutes species belonging to the dominant human colonic microbiota ('Ruminococcus bicirculans') reveals two chromosomes and a selective capacity to utilize plant glucans.</title>
        <authorList>
            <consortium name="NISC Comparative Sequencing Program"/>
            <person name="Wegmann U."/>
            <person name="Louis P."/>
            <person name="Goesmann A."/>
            <person name="Henrissat B."/>
            <person name="Duncan S.H."/>
            <person name="Flint H.J."/>
        </authorList>
    </citation>
    <scope>NUCLEOTIDE SEQUENCE</scope>
    <source>
        <strain evidence="3">CCM 8933</strain>
    </source>
</reference>
<reference evidence="3" key="3">
    <citation type="submission" date="2024-09" db="EMBL/GenBank/DDBJ databases">
        <authorList>
            <person name="Sun Q."/>
            <person name="Mori K."/>
        </authorList>
    </citation>
    <scope>NUCLEOTIDE SEQUENCE</scope>
    <source>
        <strain evidence="3">CCM 8933</strain>
    </source>
</reference>
<proteinExistence type="predicted"/>
<gene>
    <name evidence="2" type="ORF">ACFP5Y_01040</name>
    <name evidence="3" type="ORF">ACFP5Y_01375</name>
</gene>
<feature type="chain" id="PRO_5045033268" description="Extracellular protein" evidence="1">
    <location>
        <begin position="26"/>
        <end position="141"/>
    </location>
</feature>
<evidence type="ECO:0008006" key="5">
    <source>
        <dbReference type="Google" id="ProtNLM"/>
    </source>
</evidence>
<dbReference type="EMBL" id="JBHSSC010000004">
    <property type="protein sequence ID" value="MFC6179906.1"/>
    <property type="molecule type" value="Genomic_DNA"/>
</dbReference>
<accession>A0ABW1RWT2</accession>
<dbReference type="Proteomes" id="UP001596282">
    <property type="component" value="Unassembled WGS sequence"/>
</dbReference>
<reference evidence="4" key="2">
    <citation type="journal article" date="2019" name="Int. J. Syst. Evol. Microbiol.">
        <title>The Global Catalogue of Microorganisms (GCM) 10K type strain sequencing project: providing services to taxonomists for standard genome sequencing and annotation.</title>
        <authorList>
            <consortium name="The Broad Institute Genomics Platform"/>
            <consortium name="The Broad Institute Genome Sequencing Center for Infectious Disease"/>
            <person name="Wu L."/>
            <person name="Ma J."/>
        </authorList>
    </citation>
    <scope>NUCLEOTIDE SEQUENCE [LARGE SCALE GENOMIC DNA]</scope>
    <source>
        <strain evidence="4">CCM 8933</strain>
    </source>
</reference>
<evidence type="ECO:0000313" key="3">
    <source>
        <dbReference type="EMBL" id="MFC6179906.1"/>
    </source>
</evidence>
<comment type="caution">
    <text evidence="3">The sequence shown here is derived from an EMBL/GenBank/DDBJ whole genome shotgun (WGS) entry which is preliminary data.</text>
</comment>
<dbReference type="EMBL" id="JBHSSC010000004">
    <property type="protein sequence ID" value="MFC6179842.1"/>
    <property type="molecule type" value="Genomic_DNA"/>
</dbReference>
<organism evidence="3 4">
    <name type="scientific">Lactiplantibacillus daowaiensis</name>
    <dbReference type="NCBI Taxonomy" id="2559918"/>
    <lineage>
        <taxon>Bacteria</taxon>
        <taxon>Bacillati</taxon>
        <taxon>Bacillota</taxon>
        <taxon>Bacilli</taxon>
        <taxon>Lactobacillales</taxon>
        <taxon>Lactobacillaceae</taxon>
        <taxon>Lactiplantibacillus</taxon>
    </lineage>
</organism>
<evidence type="ECO:0000313" key="4">
    <source>
        <dbReference type="Proteomes" id="UP001596282"/>
    </source>
</evidence>
<dbReference type="RefSeq" id="WP_137629168.1">
    <property type="nucleotide sequence ID" value="NZ_BJDJ01000018.1"/>
</dbReference>
<evidence type="ECO:0000256" key="1">
    <source>
        <dbReference type="SAM" id="SignalP"/>
    </source>
</evidence>
<sequence>MVTRRLSQPMLLILGLAITSSWTFATTEVTYAGVAVTRPQLVQLKQLVSAEATWLTTQSTMQRSDQSQAIHTAAMRLVKRSSMVIEPSSDDIQTILRHDYKSLMTVNWQAVRQLTRSVGQQRQIVRQLMHDAGTSYAKVAS</sequence>